<dbReference type="PROSITE" id="PS50943">
    <property type="entry name" value="HTH_CROC1"/>
    <property type="match status" value="1"/>
</dbReference>
<dbReference type="PANTHER" id="PTHR46558:SF11">
    <property type="entry name" value="HTH-TYPE TRANSCRIPTIONAL REGULATOR XRE"/>
    <property type="match status" value="1"/>
</dbReference>
<dbReference type="GO" id="GO:0003677">
    <property type="term" value="F:DNA binding"/>
    <property type="evidence" value="ECO:0007669"/>
    <property type="project" value="UniProtKB-KW"/>
</dbReference>
<evidence type="ECO:0000256" key="1">
    <source>
        <dbReference type="ARBA" id="ARBA00023125"/>
    </source>
</evidence>
<dbReference type="InterPro" id="IPR010982">
    <property type="entry name" value="Lambda_DNA-bd_dom_sf"/>
</dbReference>
<dbReference type="OrthoDB" id="9812495at2"/>
<evidence type="ECO:0000259" key="2">
    <source>
        <dbReference type="PROSITE" id="PS50943"/>
    </source>
</evidence>
<dbReference type="EMBL" id="RAYQ01000022">
    <property type="protein sequence ID" value="RKI89466.1"/>
    <property type="molecule type" value="Genomic_DNA"/>
</dbReference>
<dbReference type="SMART" id="SM00530">
    <property type="entry name" value="HTH_XRE"/>
    <property type="match status" value="1"/>
</dbReference>
<dbReference type="CDD" id="cd00093">
    <property type="entry name" value="HTH_XRE"/>
    <property type="match status" value="1"/>
</dbReference>
<evidence type="ECO:0000313" key="3">
    <source>
        <dbReference type="EMBL" id="RKI89466.1"/>
    </source>
</evidence>
<proteinExistence type="predicted"/>
<keyword evidence="4" id="KW-1185">Reference proteome</keyword>
<evidence type="ECO:0000313" key="4">
    <source>
        <dbReference type="Proteomes" id="UP000280696"/>
    </source>
</evidence>
<reference evidence="3 4" key="1">
    <citation type="submission" date="2018-09" db="EMBL/GenBank/DDBJ databases">
        <title>Murine metabolic-syndrome-specific gut microbial biobank.</title>
        <authorList>
            <person name="Liu C."/>
        </authorList>
    </citation>
    <scope>NUCLEOTIDE SEQUENCE [LARGE SCALE GENOMIC DNA]</scope>
    <source>
        <strain evidence="3 4">0.1xD8-82</strain>
    </source>
</reference>
<protein>
    <submittedName>
        <fullName evidence="3">XRE family transcriptional regulator</fullName>
    </submittedName>
</protein>
<dbReference type="Pfam" id="PF01381">
    <property type="entry name" value="HTH_3"/>
    <property type="match status" value="1"/>
</dbReference>
<dbReference type="PANTHER" id="PTHR46558">
    <property type="entry name" value="TRACRIPTIONAL REGULATORY PROTEIN-RELATED-RELATED"/>
    <property type="match status" value="1"/>
</dbReference>
<accession>A0A3A9AQC0</accession>
<dbReference type="Gene3D" id="1.10.260.40">
    <property type="entry name" value="lambda repressor-like DNA-binding domains"/>
    <property type="match status" value="1"/>
</dbReference>
<dbReference type="InterPro" id="IPR001387">
    <property type="entry name" value="Cro/C1-type_HTH"/>
</dbReference>
<dbReference type="SUPFAM" id="SSF47413">
    <property type="entry name" value="lambda repressor-like DNA-binding domains"/>
    <property type="match status" value="1"/>
</dbReference>
<dbReference type="AlphaFoldDB" id="A0A3A9AQC0"/>
<comment type="caution">
    <text evidence="3">The sequence shown here is derived from an EMBL/GenBank/DDBJ whole genome shotgun (WGS) entry which is preliminary data.</text>
</comment>
<dbReference type="Proteomes" id="UP000280696">
    <property type="component" value="Unassembled WGS sequence"/>
</dbReference>
<name>A0A3A9AQC0_9FIRM</name>
<dbReference type="RefSeq" id="WP_120471652.1">
    <property type="nucleotide sequence ID" value="NZ_CATAJS010000045.1"/>
</dbReference>
<sequence>MFDMMKIAKNIKEARIAQNMTQMNLADAIEVSCQAVSNWERGNSMPDIAKLEPLCRILQISLDQLLGTEKEYETVTKIISADERSAAALTIEGLKELAPYLPPREIKKLLNLNEKSLDCSVLTSLAPFLNQEDLDELTSRLEGEMSSEALISLAPFLSRTGLNKLTLHVTETASMETIIGLAPFLSEDEIDNLLQHYTGVPQWEHIMSLAPFLGRDSLHSLLTKTRDKESITPPQAAGHEI</sequence>
<feature type="domain" description="HTH cro/C1-type" evidence="2">
    <location>
        <begin position="11"/>
        <end position="65"/>
    </location>
</feature>
<organism evidence="3 4">
    <name type="scientific">Parablautia intestinalis</name>
    <dbReference type="NCBI Taxonomy" id="2320100"/>
    <lineage>
        <taxon>Bacteria</taxon>
        <taxon>Bacillati</taxon>
        <taxon>Bacillota</taxon>
        <taxon>Clostridia</taxon>
        <taxon>Lachnospirales</taxon>
        <taxon>Lachnospiraceae</taxon>
        <taxon>Parablautia</taxon>
    </lineage>
</organism>
<keyword evidence="1" id="KW-0238">DNA-binding</keyword>
<gene>
    <name evidence="3" type="ORF">D7V94_17780</name>
</gene>